<dbReference type="PANTHER" id="PTHR43852:SF3">
    <property type="entry name" value="NUCLEOTIDYLTRANSFERASE"/>
    <property type="match status" value="1"/>
</dbReference>
<protein>
    <recommendedName>
        <fullName evidence="1">Polymerase beta nucleotidyltransferase domain-containing protein</fullName>
    </recommendedName>
</protein>
<keyword evidence="3" id="KW-1185">Reference proteome</keyword>
<dbReference type="NCBIfam" id="NF047752">
    <property type="entry name" value="MntA_antitoxin"/>
    <property type="match status" value="1"/>
</dbReference>
<dbReference type="EMBL" id="JWJD01000013">
    <property type="protein sequence ID" value="KIH75378.1"/>
    <property type="molecule type" value="Genomic_DNA"/>
</dbReference>
<evidence type="ECO:0000313" key="3">
    <source>
        <dbReference type="Proteomes" id="UP000035068"/>
    </source>
</evidence>
<dbReference type="AlphaFoldDB" id="A0A0C2E9X6"/>
<dbReference type="SUPFAM" id="SSF81301">
    <property type="entry name" value="Nucleotidyltransferase"/>
    <property type="match status" value="1"/>
</dbReference>
<dbReference type="Gene3D" id="3.30.460.10">
    <property type="entry name" value="Beta Polymerase, domain 2"/>
    <property type="match status" value="1"/>
</dbReference>
<comment type="caution">
    <text evidence="2">The sequence shown here is derived from an EMBL/GenBank/DDBJ whole genome shotgun (WGS) entry which is preliminary data.</text>
</comment>
<gene>
    <name evidence="2" type="ORF">GFER_17050</name>
</gene>
<dbReference type="InterPro" id="IPR052930">
    <property type="entry name" value="TA_antitoxin_MntA"/>
</dbReference>
<name>A0A0C2E9X6_9BACT</name>
<organism evidence="2 3">
    <name type="scientific">Geoalkalibacter ferrihydriticus DSM 17813</name>
    <dbReference type="NCBI Taxonomy" id="1121915"/>
    <lineage>
        <taxon>Bacteria</taxon>
        <taxon>Pseudomonadati</taxon>
        <taxon>Thermodesulfobacteriota</taxon>
        <taxon>Desulfuromonadia</taxon>
        <taxon>Desulfuromonadales</taxon>
        <taxon>Geoalkalibacteraceae</taxon>
        <taxon>Geoalkalibacter</taxon>
    </lineage>
</organism>
<evidence type="ECO:0000313" key="2">
    <source>
        <dbReference type="EMBL" id="KIH75378.1"/>
    </source>
</evidence>
<feature type="domain" description="Polymerase beta nucleotidyltransferase" evidence="1">
    <location>
        <begin position="10"/>
        <end position="98"/>
    </location>
</feature>
<proteinExistence type="predicted"/>
<dbReference type="InterPro" id="IPR041633">
    <property type="entry name" value="Polbeta"/>
</dbReference>
<sequence>MKLDQMIDIINHTLSDFPEVRFSTLFGSAAQQRLTTRSDVDIAVAGKQKLNVDTKVRLSQALSSALKREVDLVDLQDVSGLILEQALCQAVIVKNADHELYARLLKRLWYNQADMMPYVRQILEHRSAQWLR</sequence>
<evidence type="ECO:0000259" key="1">
    <source>
        <dbReference type="Pfam" id="PF18765"/>
    </source>
</evidence>
<accession>A0A0C2E9X6</accession>
<dbReference type="CDD" id="cd05403">
    <property type="entry name" value="NT_KNTase_like"/>
    <property type="match status" value="1"/>
</dbReference>
<dbReference type="RefSeq" id="WP_040101271.1">
    <property type="nucleotide sequence ID" value="NZ_JWJD01000013.1"/>
</dbReference>
<dbReference type="Proteomes" id="UP000035068">
    <property type="component" value="Unassembled WGS sequence"/>
</dbReference>
<dbReference type="Pfam" id="PF18765">
    <property type="entry name" value="Polbeta"/>
    <property type="match status" value="1"/>
</dbReference>
<reference evidence="2 3" key="1">
    <citation type="submission" date="2014-12" db="EMBL/GenBank/DDBJ databases">
        <title>Genomes of Geoalkalibacter ferrihydriticus and Geoalkalibacter subterraneus, two haloalkaliphilic metal-reducing members of the Geobacteraceae.</title>
        <authorList>
            <person name="Badalamenti J.P."/>
            <person name="Torres C.I."/>
            <person name="Krajmalnik-Brown R."/>
            <person name="Bond D.R."/>
        </authorList>
    </citation>
    <scope>NUCLEOTIDE SEQUENCE [LARGE SCALE GENOMIC DNA]</scope>
    <source>
        <strain evidence="2 3">DSM 17813</strain>
    </source>
</reference>
<dbReference type="InterPro" id="IPR043519">
    <property type="entry name" value="NT_sf"/>
</dbReference>
<dbReference type="PANTHER" id="PTHR43852">
    <property type="entry name" value="NUCLEOTIDYLTRANSFERASE"/>
    <property type="match status" value="1"/>
</dbReference>